<evidence type="ECO:0000313" key="1">
    <source>
        <dbReference type="EMBL" id="DAF44591.1"/>
    </source>
</evidence>
<dbReference type="EMBL" id="BK032511">
    <property type="protein sequence ID" value="DAF44591.1"/>
    <property type="molecule type" value="Genomic_DNA"/>
</dbReference>
<accession>A0A8S5S1J9</accession>
<sequence length="40" mass="4783">MSKILIANAYELFNILPPFRIRQATLLCRLLQLPYYKDKN</sequence>
<organism evidence="1">
    <name type="scientific">Podoviridae sp. ct8Lf7</name>
    <dbReference type="NCBI Taxonomy" id="2827723"/>
    <lineage>
        <taxon>Viruses</taxon>
        <taxon>Duplodnaviria</taxon>
        <taxon>Heunggongvirae</taxon>
        <taxon>Uroviricota</taxon>
        <taxon>Caudoviricetes</taxon>
    </lineage>
</organism>
<protein>
    <submittedName>
        <fullName evidence="1">Uncharacterized protein</fullName>
    </submittedName>
</protein>
<name>A0A8S5S1J9_9CAUD</name>
<proteinExistence type="predicted"/>
<reference evidence="1" key="1">
    <citation type="journal article" date="2021" name="Proc. Natl. Acad. Sci. U.S.A.">
        <title>A Catalog of Tens of Thousands of Viruses from Human Metagenomes Reveals Hidden Associations with Chronic Diseases.</title>
        <authorList>
            <person name="Tisza M.J."/>
            <person name="Buck C.B."/>
        </authorList>
    </citation>
    <scope>NUCLEOTIDE SEQUENCE</scope>
    <source>
        <strain evidence="1">Ct8Lf7</strain>
    </source>
</reference>